<evidence type="ECO:0000256" key="5">
    <source>
        <dbReference type="ARBA" id="ARBA00022777"/>
    </source>
</evidence>
<reference evidence="11" key="1">
    <citation type="journal article" date="2021" name="Science">
        <title>Hunting the eagle killer: A cyanobacterial neurotoxin causes vacuolar myelinopathy.</title>
        <authorList>
            <person name="Breinlinger S."/>
            <person name="Phillips T.J."/>
            <person name="Haram B.N."/>
            <person name="Mares J."/>
            <person name="Martinez Yerena J.A."/>
            <person name="Hrouzek P."/>
            <person name="Sobotka R."/>
            <person name="Henderson W.M."/>
            <person name="Schmieder P."/>
            <person name="Williams S.M."/>
            <person name="Lauderdale J.D."/>
            <person name="Wilde H.D."/>
            <person name="Gerrin W."/>
            <person name="Kust A."/>
            <person name="Washington J.W."/>
            <person name="Wagner C."/>
            <person name="Geier B."/>
            <person name="Liebeke M."/>
            <person name="Enke H."/>
            <person name="Niedermeyer T.H.J."/>
            <person name="Wilde S.B."/>
        </authorList>
    </citation>
    <scope>NUCLEOTIDE SEQUENCE [LARGE SCALE GENOMIC DNA]</scope>
    <source>
        <strain evidence="11">Thurmond2011</strain>
    </source>
</reference>
<dbReference type="AlphaFoldDB" id="A0AAP5MB09"/>
<evidence type="ECO:0000256" key="6">
    <source>
        <dbReference type="ARBA" id="ARBA00023012"/>
    </source>
</evidence>
<evidence type="ECO:0000313" key="11">
    <source>
        <dbReference type="Proteomes" id="UP000667802"/>
    </source>
</evidence>
<accession>A0AAP5MB09</accession>
<dbReference type="SUPFAM" id="SSF47384">
    <property type="entry name" value="Homodimeric domain of signal transducing histidine kinase"/>
    <property type="match status" value="1"/>
</dbReference>
<dbReference type="PROSITE" id="PS50109">
    <property type="entry name" value="HIS_KIN"/>
    <property type="match status" value="1"/>
</dbReference>
<organism evidence="10 11">
    <name type="scientific">Aetokthonos hydrillicola Thurmond2011</name>
    <dbReference type="NCBI Taxonomy" id="2712845"/>
    <lineage>
        <taxon>Bacteria</taxon>
        <taxon>Bacillati</taxon>
        <taxon>Cyanobacteriota</taxon>
        <taxon>Cyanophyceae</taxon>
        <taxon>Nostocales</taxon>
        <taxon>Hapalosiphonaceae</taxon>
        <taxon>Aetokthonos</taxon>
    </lineage>
</organism>
<dbReference type="Gene3D" id="3.30.565.10">
    <property type="entry name" value="Histidine kinase-like ATPase, C-terminal domain"/>
    <property type="match status" value="1"/>
</dbReference>
<comment type="function">
    <text evidence="7">Photoreceptor which exists in two forms that are reversibly interconvertible by light: the R form that absorbs maximally in the red region of the spectrum and the FR form that absorbs maximally in the far-red region.</text>
</comment>
<dbReference type="SMART" id="SM00387">
    <property type="entry name" value="HATPase_c"/>
    <property type="match status" value="1"/>
</dbReference>
<dbReference type="FunFam" id="3.30.565.10:FF:000006">
    <property type="entry name" value="Sensor histidine kinase WalK"/>
    <property type="match status" value="1"/>
</dbReference>
<keyword evidence="8" id="KW-0175">Coiled coil</keyword>
<dbReference type="Gene3D" id="1.10.287.130">
    <property type="match status" value="1"/>
</dbReference>
<keyword evidence="6" id="KW-0902">Two-component regulatory system</keyword>
<keyword evidence="3" id="KW-0597">Phosphoprotein</keyword>
<evidence type="ECO:0000256" key="8">
    <source>
        <dbReference type="SAM" id="Coils"/>
    </source>
</evidence>
<gene>
    <name evidence="10" type="ORF">G7B40_029770</name>
</gene>
<dbReference type="Pfam" id="PF02518">
    <property type="entry name" value="HATPase_c"/>
    <property type="match status" value="1"/>
</dbReference>
<sequence>MAVLMINLRVAIAEAADRVHQDNKRLKILLMQAKDEIVRLSRFVSHLVCTLTPKEKELRDTNARLQIELALKIVEQEMLRKQVEETRLALEREREVSELKSRFIAIACHEFRTPLTSILLSCEFLKNHQHKLTEDARLRYFRQIKSSVKNMNQILEDVLIAGSVQAGKLQFKPAPLALVNFCFDLVEQIQLSAGDRYTIHFISQCSYNSTIKDRPLMDENLLRHILTNLLSNAIKYSPEGGDIHFNLICDQESVILRIQDHGIGIPEEEQGELFTSFFRCSNTGKLPGTGLGLTIVKNAVELHGGQITVESGVGLGTTFTVILPINYPVTSEKILEKKGS</sequence>
<dbReference type="PRINTS" id="PR00344">
    <property type="entry name" value="BCTRLSENSOR"/>
</dbReference>
<dbReference type="Pfam" id="PF00512">
    <property type="entry name" value="HisKA"/>
    <property type="match status" value="1"/>
</dbReference>
<dbReference type="CDD" id="cd00082">
    <property type="entry name" value="HisKA"/>
    <property type="match status" value="1"/>
</dbReference>
<feature type="coiled-coil region" evidence="8">
    <location>
        <begin position="73"/>
        <end position="100"/>
    </location>
</feature>
<dbReference type="RefSeq" id="WP_310834219.1">
    <property type="nucleotide sequence ID" value="NZ_CAWQFN010000587.1"/>
</dbReference>
<dbReference type="PANTHER" id="PTHR43711">
    <property type="entry name" value="TWO-COMPONENT HISTIDINE KINASE"/>
    <property type="match status" value="1"/>
</dbReference>
<keyword evidence="4" id="KW-0808">Transferase</keyword>
<evidence type="ECO:0000256" key="1">
    <source>
        <dbReference type="ARBA" id="ARBA00000085"/>
    </source>
</evidence>
<name>A0AAP5MB09_9CYAN</name>
<dbReference type="SUPFAM" id="SSF55874">
    <property type="entry name" value="ATPase domain of HSP90 chaperone/DNA topoisomerase II/histidine kinase"/>
    <property type="match status" value="1"/>
</dbReference>
<evidence type="ECO:0000259" key="9">
    <source>
        <dbReference type="PROSITE" id="PS50109"/>
    </source>
</evidence>
<comment type="caution">
    <text evidence="10">The sequence shown here is derived from an EMBL/GenBank/DDBJ whole genome shotgun (WGS) entry which is preliminary data.</text>
</comment>
<protein>
    <recommendedName>
        <fullName evidence="2">histidine kinase</fullName>
        <ecNumber evidence="2">2.7.13.3</ecNumber>
    </recommendedName>
</protein>
<dbReference type="GO" id="GO:0000155">
    <property type="term" value="F:phosphorelay sensor kinase activity"/>
    <property type="evidence" value="ECO:0007669"/>
    <property type="project" value="InterPro"/>
</dbReference>
<comment type="catalytic activity">
    <reaction evidence="1">
        <text>ATP + protein L-histidine = ADP + protein N-phospho-L-histidine.</text>
        <dbReference type="EC" id="2.7.13.3"/>
    </reaction>
</comment>
<evidence type="ECO:0000256" key="7">
    <source>
        <dbReference type="ARBA" id="ARBA00055745"/>
    </source>
</evidence>
<feature type="domain" description="Histidine kinase" evidence="9">
    <location>
        <begin position="106"/>
        <end position="327"/>
    </location>
</feature>
<dbReference type="InterPro" id="IPR003661">
    <property type="entry name" value="HisK_dim/P_dom"/>
</dbReference>
<evidence type="ECO:0000313" key="10">
    <source>
        <dbReference type="EMBL" id="MDR9898715.1"/>
    </source>
</evidence>
<dbReference type="InterPro" id="IPR036890">
    <property type="entry name" value="HATPase_C_sf"/>
</dbReference>
<dbReference type="Proteomes" id="UP000667802">
    <property type="component" value="Unassembled WGS sequence"/>
</dbReference>
<dbReference type="EC" id="2.7.13.3" evidence="2"/>
<dbReference type="InterPro" id="IPR003594">
    <property type="entry name" value="HATPase_dom"/>
</dbReference>
<dbReference type="InterPro" id="IPR050736">
    <property type="entry name" value="Sensor_HK_Regulatory"/>
</dbReference>
<dbReference type="CDD" id="cd00075">
    <property type="entry name" value="HATPase"/>
    <property type="match status" value="1"/>
</dbReference>
<dbReference type="InterPro" id="IPR036097">
    <property type="entry name" value="HisK_dim/P_sf"/>
</dbReference>
<evidence type="ECO:0000256" key="3">
    <source>
        <dbReference type="ARBA" id="ARBA00022553"/>
    </source>
</evidence>
<dbReference type="SMART" id="SM00388">
    <property type="entry name" value="HisKA"/>
    <property type="match status" value="1"/>
</dbReference>
<dbReference type="PANTHER" id="PTHR43711:SF26">
    <property type="entry name" value="SENSOR HISTIDINE KINASE RCSC"/>
    <property type="match status" value="1"/>
</dbReference>
<dbReference type="InterPro" id="IPR004358">
    <property type="entry name" value="Sig_transdc_His_kin-like_C"/>
</dbReference>
<keyword evidence="5 10" id="KW-0418">Kinase</keyword>
<evidence type="ECO:0000256" key="2">
    <source>
        <dbReference type="ARBA" id="ARBA00012438"/>
    </source>
</evidence>
<keyword evidence="11" id="KW-1185">Reference proteome</keyword>
<dbReference type="InterPro" id="IPR005467">
    <property type="entry name" value="His_kinase_dom"/>
</dbReference>
<evidence type="ECO:0000256" key="4">
    <source>
        <dbReference type="ARBA" id="ARBA00022679"/>
    </source>
</evidence>
<dbReference type="EMBL" id="JAALHA020000019">
    <property type="protein sequence ID" value="MDR9898715.1"/>
    <property type="molecule type" value="Genomic_DNA"/>
</dbReference>
<proteinExistence type="predicted"/>